<dbReference type="PROSITE" id="PS50011">
    <property type="entry name" value="PROTEIN_KINASE_DOM"/>
    <property type="match status" value="1"/>
</dbReference>
<keyword evidence="2" id="KW-0723">Serine/threonine-protein kinase</keyword>
<dbReference type="SMART" id="SM00220">
    <property type="entry name" value="S_TKc"/>
    <property type="match status" value="1"/>
</dbReference>
<keyword evidence="4" id="KW-1185">Reference proteome</keyword>
<dbReference type="Pfam" id="PF00069">
    <property type="entry name" value="Pkinase"/>
    <property type="match status" value="1"/>
</dbReference>
<dbReference type="EC" id="2.7.11.1" evidence="3"/>
<dbReference type="AlphaFoldDB" id="A0A7R8H2G1"/>
<evidence type="ECO:0000313" key="3">
    <source>
        <dbReference type="EMBL" id="CAF2826018.1"/>
    </source>
</evidence>
<dbReference type="PROSITE" id="PS00108">
    <property type="entry name" value="PROTEIN_KINASE_ST"/>
    <property type="match status" value="1"/>
</dbReference>
<keyword evidence="2" id="KW-0418">Kinase</keyword>
<dbReference type="PANTHER" id="PTHR22967">
    <property type="entry name" value="SERINE/THREONINE PROTEIN KINASE"/>
    <property type="match status" value="1"/>
</dbReference>
<dbReference type="InterPro" id="IPR000719">
    <property type="entry name" value="Prot_kinase_dom"/>
</dbReference>
<dbReference type="Proteomes" id="UP000675881">
    <property type="component" value="Chromosome 13"/>
</dbReference>
<evidence type="ECO:0000313" key="4">
    <source>
        <dbReference type="Proteomes" id="UP000675881"/>
    </source>
</evidence>
<comment type="similarity">
    <text evidence="2">Belongs to the protein kinase superfamily.</text>
</comment>
<sequence>MMSSKAGRRDFAPGSIVSIDEEIQVRVEDVIGEGGYAFVYSVESISNPVDKFALKRLPAPNQDRRKSVLKEISFMKKLRKHSDHVVSLLSAGSGPDEFLVLMELCPGGELKISDNSSFSSDSVLRIFQQMAISVSILHAFAPSPIIHRDIKLQNFLISSSGTLKLCDFGSATTIEYLPDENWTANQRSTLEDQIASVTTPMYRAPEVLDTWSNYPVGRPMDVWALGCILYVLCFGKHPFEDSAKLRIVNGNYTLPRGGKEELTYGLFYDLISSALTIDPRNRIDAKDIMVALKDLAQTYAISLDMIEPELQKQLDEAKKKKIPFVIKKNHLPLSKPMHGCLR</sequence>
<dbReference type="SUPFAM" id="SSF56112">
    <property type="entry name" value="Protein kinase-like (PK-like)"/>
    <property type="match status" value="1"/>
</dbReference>
<dbReference type="PROSITE" id="PS00107">
    <property type="entry name" value="PROTEIN_KINASE_ATP"/>
    <property type="match status" value="1"/>
</dbReference>
<keyword evidence="3" id="KW-0808">Transferase</keyword>
<feature type="binding site" evidence="1">
    <location>
        <position position="55"/>
    </location>
    <ligand>
        <name>ATP</name>
        <dbReference type="ChEBI" id="CHEBI:30616"/>
    </ligand>
</feature>
<evidence type="ECO:0000256" key="1">
    <source>
        <dbReference type="PROSITE-ProRule" id="PRU10141"/>
    </source>
</evidence>
<organism evidence="3 4">
    <name type="scientific">Lepeophtheirus salmonis</name>
    <name type="common">Salmon louse</name>
    <name type="synonym">Caligus salmonis</name>
    <dbReference type="NCBI Taxonomy" id="72036"/>
    <lineage>
        <taxon>Eukaryota</taxon>
        <taxon>Metazoa</taxon>
        <taxon>Ecdysozoa</taxon>
        <taxon>Arthropoda</taxon>
        <taxon>Crustacea</taxon>
        <taxon>Multicrustacea</taxon>
        <taxon>Hexanauplia</taxon>
        <taxon>Copepoda</taxon>
        <taxon>Siphonostomatoida</taxon>
        <taxon>Caligidae</taxon>
        <taxon>Lepeophtheirus</taxon>
    </lineage>
</organism>
<dbReference type="InterPro" id="IPR008271">
    <property type="entry name" value="Ser/Thr_kinase_AS"/>
</dbReference>
<dbReference type="GO" id="GO:0005737">
    <property type="term" value="C:cytoplasm"/>
    <property type="evidence" value="ECO:0007669"/>
    <property type="project" value="TreeGrafter"/>
</dbReference>
<dbReference type="GO" id="GO:0045747">
    <property type="term" value="P:positive regulation of Notch signaling pathway"/>
    <property type="evidence" value="ECO:0007669"/>
    <property type="project" value="TreeGrafter"/>
</dbReference>
<dbReference type="InterPro" id="IPR017441">
    <property type="entry name" value="Protein_kinase_ATP_BS"/>
</dbReference>
<keyword evidence="1 2" id="KW-0067">ATP-binding</keyword>
<accession>A0A7R8H2G1</accession>
<dbReference type="GO" id="GO:2000369">
    <property type="term" value="P:regulation of clathrin-dependent endocytosis"/>
    <property type="evidence" value="ECO:0007669"/>
    <property type="project" value="TreeGrafter"/>
</dbReference>
<proteinExistence type="inferred from homology"/>
<dbReference type="EMBL" id="HG994592">
    <property type="protein sequence ID" value="CAF2826018.1"/>
    <property type="molecule type" value="Genomic_DNA"/>
</dbReference>
<dbReference type="OrthoDB" id="1717591at2759"/>
<keyword evidence="1 2" id="KW-0547">Nucleotide-binding</keyword>
<reference evidence="3" key="1">
    <citation type="submission" date="2021-02" db="EMBL/GenBank/DDBJ databases">
        <authorList>
            <person name="Bekaert M."/>
        </authorList>
    </citation>
    <scope>NUCLEOTIDE SEQUENCE</scope>
    <source>
        <strain evidence="3">IoA-00</strain>
    </source>
</reference>
<protein>
    <submittedName>
        <fullName evidence="3">GAK</fullName>
        <ecNumber evidence="3">2.7.11.1</ecNumber>
    </submittedName>
</protein>
<dbReference type="InterPro" id="IPR011009">
    <property type="entry name" value="Kinase-like_dom_sf"/>
</dbReference>
<dbReference type="GO" id="GO:0035612">
    <property type="term" value="F:AP-2 adaptor complex binding"/>
    <property type="evidence" value="ECO:0007669"/>
    <property type="project" value="TreeGrafter"/>
</dbReference>
<dbReference type="Gene3D" id="1.10.510.10">
    <property type="entry name" value="Transferase(Phosphotransferase) domain 1"/>
    <property type="match status" value="1"/>
</dbReference>
<dbReference type="PANTHER" id="PTHR22967:SF105">
    <property type="entry name" value="CYCLIN-G-ASSOCIATED KINASE"/>
    <property type="match status" value="1"/>
</dbReference>
<name>A0A7R8H2G1_LEPSM</name>
<evidence type="ECO:0000256" key="2">
    <source>
        <dbReference type="RuleBase" id="RU000304"/>
    </source>
</evidence>
<dbReference type="GO" id="GO:0004674">
    <property type="term" value="F:protein serine/threonine kinase activity"/>
    <property type="evidence" value="ECO:0007669"/>
    <property type="project" value="UniProtKB-KW"/>
</dbReference>
<dbReference type="GO" id="GO:0005524">
    <property type="term" value="F:ATP binding"/>
    <property type="evidence" value="ECO:0007669"/>
    <property type="project" value="UniProtKB-UniRule"/>
</dbReference>
<gene>
    <name evidence="3" type="ORF">LSAA_4168</name>
</gene>